<evidence type="ECO:0000256" key="3">
    <source>
        <dbReference type="ARBA" id="ARBA00022603"/>
    </source>
</evidence>
<keyword evidence="6" id="KW-0680">Restriction system</keyword>
<dbReference type="SUPFAM" id="SSF53335">
    <property type="entry name" value="S-adenosyl-L-methionine-dependent methyltransferases"/>
    <property type="match status" value="1"/>
</dbReference>
<dbReference type="GO" id="GO:0008168">
    <property type="term" value="F:methyltransferase activity"/>
    <property type="evidence" value="ECO:0007669"/>
    <property type="project" value="UniProtKB-KW"/>
</dbReference>
<dbReference type="PRINTS" id="PR00507">
    <property type="entry name" value="N12N6MTFRASE"/>
</dbReference>
<comment type="catalytic activity">
    <reaction evidence="8">
        <text>a 2'-deoxyadenosine in DNA + S-adenosyl-L-methionine = an N(6)-methyl-2'-deoxyadenosine in DNA + S-adenosyl-L-homocysteine + H(+)</text>
        <dbReference type="Rhea" id="RHEA:15197"/>
        <dbReference type="Rhea" id="RHEA-COMP:12418"/>
        <dbReference type="Rhea" id="RHEA-COMP:12419"/>
        <dbReference type="ChEBI" id="CHEBI:15378"/>
        <dbReference type="ChEBI" id="CHEBI:57856"/>
        <dbReference type="ChEBI" id="CHEBI:59789"/>
        <dbReference type="ChEBI" id="CHEBI:90615"/>
        <dbReference type="ChEBI" id="CHEBI:90616"/>
        <dbReference type="EC" id="2.1.1.72"/>
    </reaction>
</comment>
<dbReference type="PROSITE" id="PS00092">
    <property type="entry name" value="N6_MTASE"/>
    <property type="match status" value="1"/>
</dbReference>
<evidence type="ECO:0000313" key="11">
    <source>
        <dbReference type="EMBL" id="MBW3366354.1"/>
    </source>
</evidence>
<reference evidence="11 12" key="1">
    <citation type="submission" date="2021-07" db="EMBL/GenBank/DDBJ databases">
        <authorList>
            <person name="Kim M.K."/>
        </authorList>
    </citation>
    <scope>NUCLEOTIDE SEQUENCE [LARGE SCALE GENOMIC DNA]</scope>
    <source>
        <strain evidence="11 12">HLY7-15</strain>
    </source>
</reference>
<dbReference type="PANTHER" id="PTHR42998:SF1">
    <property type="entry name" value="TYPE I RESTRICTION ENZYME HINDI METHYLASE SUBUNIT"/>
    <property type="match status" value="1"/>
</dbReference>
<dbReference type="InterPro" id="IPR029063">
    <property type="entry name" value="SAM-dependent_MTases_sf"/>
</dbReference>
<dbReference type="InterPro" id="IPR029464">
    <property type="entry name" value="HSDR_N"/>
</dbReference>
<dbReference type="GO" id="GO:0032259">
    <property type="term" value="P:methylation"/>
    <property type="evidence" value="ECO:0007669"/>
    <property type="project" value="UniProtKB-KW"/>
</dbReference>
<dbReference type="Pfam" id="PF13588">
    <property type="entry name" value="HSDR_N_2"/>
    <property type="match status" value="1"/>
</dbReference>
<evidence type="ECO:0000259" key="10">
    <source>
        <dbReference type="Pfam" id="PF13588"/>
    </source>
</evidence>
<dbReference type="EMBL" id="JAHWXQ010000004">
    <property type="protein sequence ID" value="MBW3366354.1"/>
    <property type="molecule type" value="Genomic_DNA"/>
</dbReference>
<dbReference type="EC" id="2.1.1.72" evidence="2"/>
<dbReference type="Proteomes" id="UP000774935">
    <property type="component" value="Unassembled WGS sequence"/>
</dbReference>
<sequence length="839" mass="93959">MTSIRTETETVIKKILPYLERRGYDLKSDFDFETAVVTAERYSKGYIDVLVNLGKPKPVFLIEAKKISKKLNSKDRDQAISYARSSEINVPFVVVTNGIEIQCFNTKNKNRILWDGKPLDKIPSKEQLKIALRTLKSNPDAVIIPLSSDSSLPYRPGLPLRQLNALFYKNHSMIRKIEKDEDNAFADFSKLLFLKLLEEKNDNEDDFELPYSYRFYELAEKPVREADQVKVAILSMIDAIIDRTSYGDVLKEGIKLNNPRTFYNIVKSLASVSFTDCSYDSKGAAFEYFVRATLKGKKLGQYFTPRELVQCMLALVGREKIVTSVLSGSPLKIIDPACGTGGFLVFLLQDALIQLQDKLKGRKINRSTYDNAVEIIKRRTFYGSDANKGVAASAKMNMIIAGDGHTNIQHEDSLSSKATNWSTTFSDCDLILTNPPFGTSEADSLTANDLLQYDISSTKGQHLFIQKMIKATNAGGEICTVIDEGVLNTDSAASLRKYILKHCRLIAAISLPGETFKPNKINVKSSLLYLEKRDMPDEEFEDVYKTTVCEFKSLGYQGSGDKIRGFNLDRLLNEISTLLLDQSGSSTREGYNWKAFDVDVQDLVNDYTHRFDYKYWNSETRKKIEELSESGNLTVAELNTIPTQRGKSPSAENYVDEVDGYALVIKAGSNISKFGKIITKGADWIEKAIYDELLEKGVEIEKVTGEPCNLSFVRKGDVVLASTGDGTLGKCAVYDLEHPAVADGHVTIIRPDLSKIDPYYLADYLRNGFGAIQVSRLFTGSTGLIELTPEQVNRIVVDLKSDIKEQQEISKALRSIELNYLAKLNEADLLLVESKSLLN</sequence>
<keyword evidence="4" id="KW-0808">Transferase</keyword>
<keyword evidence="3 11" id="KW-0489">Methyltransferase</keyword>
<evidence type="ECO:0000259" key="9">
    <source>
        <dbReference type="Pfam" id="PF02384"/>
    </source>
</evidence>
<feature type="domain" description="Type I restriction enzyme R protein N-terminal" evidence="10">
    <location>
        <begin position="19"/>
        <end position="123"/>
    </location>
</feature>
<evidence type="ECO:0000256" key="8">
    <source>
        <dbReference type="ARBA" id="ARBA00047942"/>
    </source>
</evidence>
<dbReference type="Gene3D" id="3.90.220.20">
    <property type="entry name" value="DNA methylase specificity domains"/>
    <property type="match status" value="1"/>
</dbReference>
<comment type="caution">
    <text evidence="11">The sequence shown here is derived from an EMBL/GenBank/DDBJ whole genome shotgun (WGS) entry which is preliminary data.</text>
</comment>
<accession>A0ABS6XFD7</accession>
<keyword evidence="7" id="KW-0238">DNA-binding</keyword>
<feature type="domain" description="DNA methylase adenine-specific" evidence="9">
    <location>
        <begin position="279"/>
        <end position="534"/>
    </location>
</feature>
<dbReference type="InterPro" id="IPR003356">
    <property type="entry name" value="DNA_methylase_A-5"/>
</dbReference>
<gene>
    <name evidence="11" type="ORF">KYK27_14930</name>
</gene>
<name>A0ABS6XFD7_9BACT</name>
<keyword evidence="12" id="KW-1185">Reference proteome</keyword>
<dbReference type="RefSeq" id="WP_199110974.1">
    <property type="nucleotide sequence ID" value="NZ_JAHWXQ010000004.1"/>
</dbReference>
<dbReference type="Gene3D" id="3.90.1570.30">
    <property type="match status" value="1"/>
</dbReference>
<dbReference type="Gene3D" id="3.40.50.150">
    <property type="entry name" value="Vaccinia Virus protein VP39"/>
    <property type="match status" value="1"/>
</dbReference>
<evidence type="ECO:0000256" key="1">
    <source>
        <dbReference type="ARBA" id="ARBA00006594"/>
    </source>
</evidence>
<keyword evidence="5" id="KW-0949">S-adenosyl-L-methionine</keyword>
<proteinExistence type="inferred from homology"/>
<evidence type="ECO:0000256" key="7">
    <source>
        <dbReference type="ARBA" id="ARBA00023125"/>
    </source>
</evidence>
<dbReference type="InterPro" id="IPR044946">
    <property type="entry name" value="Restrct_endonuc_typeI_TRD_sf"/>
</dbReference>
<evidence type="ECO:0000256" key="6">
    <source>
        <dbReference type="ARBA" id="ARBA00022747"/>
    </source>
</evidence>
<dbReference type="Pfam" id="PF02384">
    <property type="entry name" value="N6_Mtase"/>
    <property type="match status" value="1"/>
</dbReference>
<evidence type="ECO:0000256" key="4">
    <source>
        <dbReference type="ARBA" id="ARBA00022679"/>
    </source>
</evidence>
<evidence type="ECO:0000256" key="2">
    <source>
        <dbReference type="ARBA" id="ARBA00011900"/>
    </source>
</evidence>
<organism evidence="11 12">
    <name type="scientific">Pontibacter populi</name>
    <dbReference type="NCBI Taxonomy" id="890055"/>
    <lineage>
        <taxon>Bacteria</taxon>
        <taxon>Pseudomonadati</taxon>
        <taxon>Bacteroidota</taxon>
        <taxon>Cytophagia</taxon>
        <taxon>Cytophagales</taxon>
        <taxon>Hymenobacteraceae</taxon>
        <taxon>Pontibacter</taxon>
    </lineage>
</organism>
<dbReference type="InterPro" id="IPR052916">
    <property type="entry name" value="Type-I_RE_MTase_Subunit"/>
</dbReference>
<dbReference type="SUPFAM" id="SSF116734">
    <property type="entry name" value="DNA methylase specificity domain"/>
    <property type="match status" value="1"/>
</dbReference>
<protein>
    <recommendedName>
        <fullName evidence="2">site-specific DNA-methyltransferase (adenine-specific)</fullName>
        <ecNumber evidence="2">2.1.1.72</ecNumber>
    </recommendedName>
</protein>
<evidence type="ECO:0000313" key="12">
    <source>
        <dbReference type="Proteomes" id="UP000774935"/>
    </source>
</evidence>
<dbReference type="InterPro" id="IPR002052">
    <property type="entry name" value="DNA_methylase_N6_adenine_CS"/>
</dbReference>
<dbReference type="InterPro" id="IPR038333">
    <property type="entry name" value="T1MK-like_N_sf"/>
</dbReference>
<dbReference type="PANTHER" id="PTHR42998">
    <property type="entry name" value="TYPE I RESTRICTION ENZYME HINDVIIP M PROTEIN-RELATED"/>
    <property type="match status" value="1"/>
</dbReference>
<comment type="similarity">
    <text evidence="1">Belongs to the N(4)/N(6)-methyltransferase family.</text>
</comment>
<dbReference type="Gene3D" id="1.20.1260.30">
    <property type="match status" value="1"/>
</dbReference>
<evidence type="ECO:0000256" key="5">
    <source>
        <dbReference type="ARBA" id="ARBA00022691"/>
    </source>
</evidence>